<evidence type="ECO:0000313" key="9">
    <source>
        <dbReference type="EMBL" id="KAF2613947.1"/>
    </source>
</evidence>
<dbReference type="InterPro" id="IPR044759">
    <property type="entry name" value="bZIP_RF2"/>
</dbReference>
<feature type="compositionally biased region" description="Polar residues" evidence="7">
    <location>
        <begin position="423"/>
        <end position="436"/>
    </location>
</feature>
<dbReference type="InterPro" id="IPR046347">
    <property type="entry name" value="bZIP_sf"/>
</dbReference>
<dbReference type="PANTHER" id="PTHR13690">
    <property type="entry name" value="TRANSCRIPTION FACTOR POSF21-RELATED"/>
    <property type="match status" value="1"/>
</dbReference>
<keyword evidence="4" id="KW-0804">Transcription</keyword>
<dbReference type="PROSITE" id="PS50217">
    <property type="entry name" value="BZIP"/>
    <property type="match status" value="1"/>
</dbReference>
<feature type="compositionally biased region" description="Basic and acidic residues" evidence="7">
    <location>
        <begin position="1"/>
        <end position="12"/>
    </location>
</feature>
<keyword evidence="6" id="KW-0175">Coiled coil</keyword>
<feature type="coiled-coil region" evidence="6">
    <location>
        <begin position="323"/>
        <end position="371"/>
    </location>
</feature>
<comment type="caution">
    <text evidence="9">The sequence shown here is derived from an EMBL/GenBank/DDBJ whole genome shotgun (WGS) entry which is preliminary data.</text>
</comment>
<protein>
    <recommendedName>
        <fullName evidence="8">BZIP domain-containing protein</fullName>
    </recommendedName>
</protein>
<evidence type="ECO:0000256" key="2">
    <source>
        <dbReference type="ARBA" id="ARBA00023015"/>
    </source>
</evidence>
<keyword evidence="2" id="KW-0805">Transcription regulation</keyword>
<comment type="subcellular location">
    <subcellularLocation>
        <location evidence="1">Nucleus</location>
    </subcellularLocation>
</comment>
<evidence type="ECO:0000256" key="6">
    <source>
        <dbReference type="SAM" id="Coils"/>
    </source>
</evidence>
<dbReference type="EMBL" id="QGKY02000089">
    <property type="protein sequence ID" value="KAF2613947.1"/>
    <property type="molecule type" value="Genomic_DNA"/>
</dbReference>
<evidence type="ECO:0000259" key="8">
    <source>
        <dbReference type="PROSITE" id="PS50217"/>
    </source>
</evidence>
<feature type="region of interest" description="Disordered" evidence="7">
    <location>
        <begin position="171"/>
        <end position="236"/>
    </location>
</feature>
<evidence type="ECO:0000256" key="1">
    <source>
        <dbReference type="ARBA" id="ARBA00004123"/>
    </source>
</evidence>
<dbReference type="InterPro" id="IPR004827">
    <property type="entry name" value="bZIP"/>
</dbReference>
<sequence>MKKRIKGWDKDNTLPQQLQLNPNLIQFSSDSAKRVGVPPTSPYSQIPTTRPQPQGATHSRSISQPSSFFSFDSLPPLSPSPSNNNHPSSLLPPSPFTRCNSDSSRVVLPPRKSHRRSNSDIPNSIPPRPLERGESPDWSNHTPPFVKKESGEDMDDLFSAYMNLENIDALNSSEADDNNNNSKNGESSRASGTKTNGSDDTEGESSSVNYESGGDRNNSLKRRAGGEGDIAPTTRHYRSVSVDDTCFMEKMSFGEDSLKPPPTNSVNGGIEFKSGEFNAAEMKKIMANDKLAEMAVSDPKRVKRILANRQSAARSKERKMRYIVELEHKVQTLQTEATTLSAQFTLLQRDMMGLTNQNNELKFRLQAMEQQAQLRDALSEALNGEVQRLKLAIGETSHNESDRSKMQSLNAEMFQQLHISQLTPQPQSQQNHNGTMSAKPESNEL</sequence>
<evidence type="ECO:0000256" key="7">
    <source>
        <dbReference type="SAM" id="MobiDB-lite"/>
    </source>
</evidence>
<evidence type="ECO:0000256" key="5">
    <source>
        <dbReference type="ARBA" id="ARBA00023242"/>
    </source>
</evidence>
<dbReference type="SMART" id="SM00338">
    <property type="entry name" value="BRLZ"/>
    <property type="match status" value="1"/>
</dbReference>
<keyword evidence="3" id="KW-0238">DNA-binding</keyword>
<feature type="region of interest" description="Disordered" evidence="7">
    <location>
        <begin position="423"/>
        <end position="445"/>
    </location>
</feature>
<dbReference type="GO" id="GO:0003677">
    <property type="term" value="F:DNA binding"/>
    <property type="evidence" value="ECO:0007669"/>
    <property type="project" value="UniProtKB-KW"/>
</dbReference>
<proteinExistence type="predicted"/>
<feature type="compositionally biased region" description="Polar residues" evidence="7">
    <location>
        <begin position="42"/>
        <end position="58"/>
    </location>
</feature>
<feature type="compositionally biased region" description="Low complexity" evidence="7">
    <location>
        <begin position="178"/>
        <end position="188"/>
    </location>
</feature>
<organism evidence="9">
    <name type="scientific">Brassica cretica</name>
    <name type="common">Mustard</name>
    <dbReference type="NCBI Taxonomy" id="69181"/>
    <lineage>
        <taxon>Eukaryota</taxon>
        <taxon>Viridiplantae</taxon>
        <taxon>Streptophyta</taxon>
        <taxon>Embryophyta</taxon>
        <taxon>Tracheophyta</taxon>
        <taxon>Spermatophyta</taxon>
        <taxon>Magnoliopsida</taxon>
        <taxon>eudicotyledons</taxon>
        <taxon>Gunneridae</taxon>
        <taxon>Pentapetalae</taxon>
        <taxon>rosids</taxon>
        <taxon>malvids</taxon>
        <taxon>Brassicales</taxon>
        <taxon>Brassicaceae</taxon>
        <taxon>Brassiceae</taxon>
        <taxon>Brassica</taxon>
    </lineage>
</organism>
<dbReference type="FunFam" id="1.20.5.170:FF:000009">
    <property type="entry name" value="probable transcription factor PosF21"/>
    <property type="match status" value="1"/>
</dbReference>
<dbReference type="SUPFAM" id="SSF57959">
    <property type="entry name" value="Leucine zipper domain"/>
    <property type="match status" value="1"/>
</dbReference>
<keyword evidence="5" id="KW-0539">Nucleus</keyword>
<feature type="region of interest" description="Disordered" evidence="7">
    <location>
        <begin position="1"/>
        <end position="151"/>
    </location>
</feature>
<dbReference type="CDD" id="cd14703">
    <property type="entry name" value="bZIP_plant_RF2"/>
    <property type="match status" value="1"/>
</dbReference>
<feature type="domain" description="BZIP" evidence="8">
    <location>
        <begin position="298"/>
        <end position="361"/>
    </location>
</feature>
<evidence type="ECO:0000256" key="4">
    <source>
        <dbReference type="ARBA" id="ARBA00023163"/>
    </source>
</evidence>
<reference evidence="9" key="1">
    <citation type="submission" date="2019-12" db="EMBL/GenBank/DDBJ databases">
        <title>Genome sequencing and annotation of Brassica cretica.</title>
        <authorList>
            <person name="Studholme D.J."/>
            <person name="Sarris P.F."/>
        </authorList>
    </citation>
    <scope>NUCLEOTIDE SEQUENCE</scope>
    <source>
        <strain evidence="9">PFS-102/07</strain>
        <tissue evidence="9">Leaf</tissue>
    </source>
</reference>
<dbReference type="GO" id="GO:0003700">
    <property type="term" value="F:DNA-binding transcription factor activity"/>
    <property type="evidence" value="ECO:0007669"/>
    <property type="project" value="InterPro"/>
</dbReference>
<gene>
    <name evidence="9" type="ORF">F2Q70_00012827</name>
</gene>
<dbReference type="Gene3D" id="1.20.5.170">
    <property type="match status" value="1"/>
</dbReference>
<feature type="compositionally biased region" description="Low complexity" evidence="7">
    <location>
        <begin position="14"/>
        <end position="26"/>
    </location>
</feature>
<dbReference type="Pfam" id="PF00170">
    <property type="entry name" value="bZIP_1"/>
    <property type="match status" value="1"/>
</dbReference>
<dbReference type="PANTHER" id="PTHR13690:SF80">
    <property type="entry name" value="BZIP TRANSCRIPTION FACTOR FAMILY PROTEIN-RELATED"/>
    <property type="match status" value="1"/>
</dbReference>
<feature type="compositionally biased region" description="Low complexity" evidence="7">
    <location>
        <begin position="59"/>
        <end position="89"/>
    </location>
</feature>
<name>A0A8S9M651_BRACR</name>
<feature type="compositionally biased region" description="Polar residues" evidence="7">
    <location>
        <begin position="189"/>
        <end position="210"/>
    </location>
</feature>
<accession>A0A8S9M651</accession>
<evidence type="ECO:0000256" key="3">
    <source>
        <dbReference type="ARBA" id="ARBA00023125"/>
    </source>
</evidence>
<dbReference type="AlphaFoldDB" id="A0A8S9M651"/>
<dbReference type="GO" id="GO:0005634">
    <property type="term" value="C:nucleus"/>
    <property type="evidence" value="ECO:0007669"/>
    <property type="project" value="UniProtKB-SubCell"/>
</dbReference>